<feature type="compositionally biased region" description="Low complexity" evidence="8">
    <location>
        <begin position="353"/>
        <end position="375"/>
    </location>
</feature>
<dbReference type="InterPro" id="IPR003124">
    <property type="entry name" value="WH2_dom"/>
</dbReference>
<feature type="compositionally biased region" description="Basic residues" evidence="8">
    <location>
        <begin position="195"/>
        <end position="205"/>
    </location>
</feature>
<comment type="subunit">
    <text evidence="7">Binds actin and the Arp2/3 complex.</text>
</comment>
<dbReference type="PANTHER" id="PTHR12902">
    <property type="entry name" value="WASP-1"/>
    <property type="match status" value="1"/>
</dbReference>
<organism evidence="10">
    <name type="scientific">Ornithodoros turicata</name>
    <dbReference type="NCBI Taxonomy" id="34597"/>
    <lineage>
        <taxon>Eukaryota</taxon>
        <taxon>Metazoa</taxon>
        <taxon>Ecdysozoa</taxon>
        <taxon>Arthropoda</taxon>
        <taxon>Chelicerata</taxon>
        <taxon>Arachnida</taxon>
        <taxon>Acari</taxon>
        <taxon>Parasitiformes</taxon>
        <taxon>Ixodida</taxon>
        <taxon>Ixodoidea</taxon>
        <taxon>Argasidae</taxon>
        <taxon>Ornithodorinae</taxon>
        <taxon>Ornithodoros</taxon>
    </lineage>
</organism>
<dbReference type="GO" id="GO:2000601">
    <property type="term" value="P:positive regulation of Arp2/3 complex-mediated actin nucleation"/>
    <property type="evidence" value="ECO:0007669"/>
    <property type="project" value="TreeGrafter"/>
</dbReference>
<evidence type="ECO:0000256" key="5">
    <source>
        <dbReference type="ARBA" id="ARBA00023203"/>
    </source>
</evidence>
<feature type="compositionally biased region" description="Pro residues" evidence="8">
    <location>
        <begin position="446"/>
        <end position="458"/>
    </location>
</feature>
<evidence type="ECO:0000256" key="6">
    <source>
        <dbReference type="ARBA" id="ARBA00023212"/>
    </source>
</evidence>
<dbReference type="EMBL" id="GGLE01004955">
    <property type="protein sequence ID" value="MBY09081.1"/>
    <property type="molecule type" value="Transcribed_RNA"/>
</dbReference>
<comment type="function">
    <text evidence="7">Downstream effector molecule involved in the transmission of signals from tyrosine kinase receptors and small GTPases to the actin cytoskeleton. Promotes formation of actin filaments. Part of the WAVE complex that regulates lamellipodia formation. The WAVE complex regulates actin filament reorganization via its interaction with the Arp2/3 complex.</text>
</comment>
<comment type="similarity">
    <text evidence="2 7">Belongs to the SCAR/WAVE family.</text>
</comment>
<feature type="region of interest" description="Disordered" evidence="8">
    <location>
        <begin position="241"/>
        <end position="310"/>
    </location>
</feature>
<feature type="compositionally biased region" description="Low complexity" evidence="8">
    <location>
        <begin position="403"/>
        <end position="413"/>
    </location>
</feature>
<evidence type="ECO:0000256" key="1">
    <source>
        <dbReference type="ARBA" id="ARBA00004245"/>
    </source>
</evidence>
<evidence type="ECO:0000259" key="9">
    <source>
        <dbReference type="PROSITE" id="PS51082"/>
    </source>
</evidence>
<feature type="compositionally biased region" description="Low complexity" evidence="8">
    <location>
        <begin position="477"/>
        <end position="487"/>
    </location>
</feature>
<dbReference type="AlphaFoldDB" id="A0A2R5LHT5"/>
<evidence type="ECO:0000256" key="3">
    <source>
        <dbReference type="ARBA" id="ARBA00022490"/>
    </source>
</evidence>
<reference evidence="10" key="1">
    <citation type="submission" date="2018-03" db="EMBL/GenBank/DDBJ databases">
        <title>The relapsing fever spirochete Borrelia turicatae persists in the highly oxidative environment of its soft-bodied tick vector.</title>
        <authorList>
            <person name="Bourret T.J."/>
            <person name="Boyle W.K."/>
            <person name="Valenzuela J.G."/>
            <person name="Oliveira F."/>
            <person name="Lopez J.E."/>
        </authorList>
    </citation>
    <scope>NUCLEOTIDE SEQUENCE</scope>
    <source>
        <strain evidence="10">Kansas strain/isolate</strain>
        <tissue evidence="10">Salivary glands</tissue>
    </source>
</reference>
<evidence type="ECO:0000256" key="4">
    <source>
        <dbReference type="ARBA" id="ARBA00022553"/>
    </source>
</evidence>
<keyword evidence="4" id="KW-0597">Phosphoprotein</keyword>
<dbReference type="GO" id="GO:0071933">
    <property type="term" value="F:Arp2/3 complex binding"/>
    <property type="evidence" value="ECO:0007669"/>
    <property type="project" value="TreeGrafter"/>
</dbReference>
<dbReference type="GO" id="GO:0031209">
    <property type="term" value="C:SCAR complex"/>
    <property type="evidence" value="ECO:0007669"/>
    <property type="project" value="TreeGrafter"/>
</dbReference>
<evidence type="ECO:0000256" key="2">
    <source>
        <dbReference type="ARBA" id="ARBA00006993"/>
    </source>
</evidence>
<evidence type="ECO:0000313" key="10">
    <source>
        <dbReference type="EMBL" id="MBY09081.1"/>
    </source>
</evidence>
<feature type="domain" description="WH2" evidence="9">
    <location>
        <begin position="511"/>
        <end position="528"/>
    </location>
</feature>
<feature type="compositionally biased region" description="Acidic residues" evidence="8">
    <location>
        <begin position="568"/>
        <end position="578"/>
    </location>
</feature>
<dbReference type="Pfam" id="PF02205">
    <property type="entry name" value="WH2"/>
    <property type="match status" value="1"/>
</dbReference>
<proteinExistence type="inferred from homology"/>
<comment type="subcellular location">
    <subcellularLocation>
        <location evidence="1 7">Cytoplasm</location>
        <location evidence="1 7">Cytoskeleton</location>
    </subcellularLocation>
</comment>
<keyword evidence="3 7" id="KW-0963">Cytoplasm</keyword>
<feature type="region of interest" description="Disordered" evidence="8">
    <location>
        <begin position="556"/>
        <end position="578"/>
    </location>
</feature>
<dbReference type="InterPro" id="IPR028288">
    <property type="entry name" value="SCAR/WAVE_fam"/>
</dbReference>
<dbReference type="Gene3D" id="6.10.280.150">
    <property type="match status" value="2"/>
</dbReference>
<evidence type="ECO:0000256" key="7">
    <source>
        <dbReference type="RuleBase" id="RU367034"/>
    </source>
</evidence>
<name>A0A2R5LHT5_9ACAR</name>
<feature type="compositionally biased region" description="Basic and acidic residues" evidence="8">
    <location>
        <begin position="182"/>
        <end position="194"/>
    </location>
</feature>
<dbReference type="PROSITE" id="PS51082">
    <property type="entry name" value="WH2"/>
    <property type="match status" value="1"/>
</dbReference>
<keyword evidence="6 7" id="KW-0206">Cytoskeleton</keyword>
<dbReference type="SMART" id="SM00246">
    <property type="entry name" value="WH2"/>
    <property type="match status" value="1"/>
</dbReference>
<feature type="region of interest" description="Disordered" evidence="8">
    <location>
        <begin position="182"/>
        <end position="209"/>
    </location>
</feature>
<dbReference type="GO" id="GO:0003779">
    <property type="term" value="F:actin binding"/>
    <property type="evidence" value="ECO:0007669"/>
    <property type="project" value="UniProtKB-UniRule"/>
</dbReference>
<evidence type="ECO:0000256" key="8">
    <source>
        <dbReference type="SAM" id="MobiDB-lite"/>
    </source>
</evidence>
<feature type="compositionally biased region" description="Pro residues" evidence="8">
    <location>
        <begin position="286"/>
        <end position="301"/>
    </location>
</feature>
<dbReference type="Gene3D" id="1.20.5.340">
    <property type="match status" value="1"/>
</dbReference>
<dbReference type="GO" id="GO:0030036">
    <property type="term" value="P:actin cytoskeleton organization"/>
    <property type="evidence" value="ECO:0007669"/>
    <property type="project" value="UniProtKB-UniRule"/>
</dbReference>
<dbReference type="PANTHER" id="PTHR12902:SF1">
    <property type="entry name" value="WISKOTT-ALDRICH SYNDROME PROTEIN FAMILY MEMBER"/>
    <property type="match status" value="1"/>
</dbReference>
<keyword evidence="5 7" id="KW-0009">Actin-binding</keyword>
<sequence length="578" mass="61633">MPLLQRIIEPVHVCRGALPLDPRGALAVVVPSELECVTNGTLANVVRQLSSLSKHADDLFGVLLRDAAQLVARTGALQARVDRLAVKVTQLDSTVEEVSLQDIHMRKAFRSSIVYDQQVVSRASMPAGMLEMYQACDKPPPLDKLNPYREDGKDGLKFYTDPNYFFDLWRQEMLKDTERIMMDRGKKPNRPRPEGKRHKKVRQPHNTRERLRQIANTHEFLDHTPIYGTAQNYGARGVHPAAVTGQQQQQVDGGPVRPSSLELSGPADNNRASVGGANHVGGAQYPLPPPAYTEHPPPQSPPHHQQYTMPPPYMERVEQQHTPPMSVASPANGGTPTRQGRLRPSQPPPAPPTGSSSSGTSTPSASASGTPASGAGRHRAQRETLPPPPPPPESLSGQDNHVDAVADGPDALDLPPPPPTPEVTGEAPPSSRPSTNGGVAPAVAMAPPPPPPPLPPPNEVCGPGAMANGALANGTLESESVSSGSSGKNSAKTVAPAAVKGNTTGPGFTDPRSDLLAAIREGIKLRRVEDLKQKQVEKAAQPHDVASILARRVAIEVSDSDSGSGSEYDSDWDNETEC</sequence>
<accession>A0A2R5LHT5</accession>
<protein>
    <recommendedName>
        <fullName evidence="7">Wiskott-Aldrich syndrome protein family member</fullName>
        <shortName evidence="7">WASP family protein member</shortName>
    </recommendedName>
</protein>
<dbReference type="FunFam" id="1.20.5.340:FF:000012">
    <property type="entry name" value="Wiskott-Aldrich syndrome protein family member 1"/>
    <property type="match status" value="1"/>
</dbReference>
<dbReference type="GO" id="GO:0005856">
    <property type="term" value="C:cytoskeleton"/>
    <property type="evidence" value="ECO:0007669"/>
    <property type="project" value="UniProtKB-SubCell"/>
</dbReference>
<feature type="region of interest" description="Disordered" evidence="8">
    <location>
        <begin position="322"/>
        <end position="512"/>
    </location>
</feature>
<dbReference type="GO" id="GO:0034237">
    <property type="term" value="F:protein kinase A regulatory subunit binding"/>
    <property type="evidence" value="ECO:0007669"/>
    <property type="project" value="TreeGrafter"/>
</dbReference>